<gene>
    <name evidence="2" type="ORF">FFLO_06038</name>
</gene>
<feature type="compositionally biased region" description="Polar residues" evidence="1">
    <location>
        <begin position="30"/>
        <end position="47"/>
    </location>
</feature>
<dbReference type="InterPro" id="IPR018814">
    <property type="entry name" value="DUF5427"/>
</dbReference>
<accession>A0A8K0JFP7</accession>
<dbReference type="PANTHER" id="PTHR28265:SF1">
    <property type="entry name" value="MAINTENANCE OF TELOMERE CAPPING PROTEIN 1"/>
    <property type="match status" value="1"/>
</dbReference>
<name>A0A8K0JFP7_9TREE</name>
<sequence>MSKKSAKSKKEEALAFLDDLDKLGEEDSTETSSASLTADQGQTQAGSSEGKGKASMDIPRKSVDSSRSAVNPGAGTGTGMVPPAKGKGNKKALTGNASAATSNPSTTTSAGGPGSSSTSTDKTTTGTTNAHEEDPEAALAYLQAQIDQKNRPISRVQTPTTTSTPSIARPATPQNSATIGSILPAPTTTRKSIEQTRSRAGTPLNEPTSTTTSSDPNTTTTNSSSGGGWGFWSSALQTAKSTATSAYTQASQVASAAQSAALAQAEKSGVNLNVNDYVPVGADLKGLKGLQGLNLEELKKAGSGGLEALRTRVGEGVKGVDLERLRQDILAGTSHALTELINTVAPPISEHEVVQVWMTHRMKGYDGVESVVYQGVMKMMEQTSSSELEVFFLPSPSTSGHDQSERSINPLEGWEAGWAAVEKDLEGLKMRAGSDERKGEPNPDLPVTTVPIYLHLQPVLVPLPFAEPPSSKEKEGAPSVQPKHLTFIVTLHDDVHGLKQSTVTQYSPADWMDVEYERSDWVEERLVDVIRVGVEIVIQEYVAVRMGLKAKSTAEASEQKPPSSTTEDKETTEEKVAKEAGVGT</sequence>
<feature type="compositionally biased region" description="Polar residues" evidence="1">
    <location>
        <begin position="155"/>
        <end position="179"/>
    </location>
</feature>
<comment type="caution">
    <text evidence="2">The sequence shown here is derived from an EMBL/GenBank/DDBJ whole genome shotgun (WGS) entry which is preliminary data.</text>
</comment>
<feature type="compositionally biased region" description="Basic and acidic residues" evidence="1">
    <location>
        <begin position="566"/>
        <end position="578"/>
    </location>
</feature>
<keyword evidence="3" id="KW-1185">Reference proteome</keyword>
<dbReference type="OrthoDB" id="5594977at2759"/>
<evidence type="ECO:0000313" key="3">
    <source>
        <dbReference type="Proteomes" id="UP000812966"/>
    </source>
</evidence>
<feature type="compositionally biased region" description="Low complexity" evidence="1">
    <location>
        <begin position="207"/>
        <end position="224"/>
    </location>
</feature>
<reference evidence="2" key="1">
    <citation type="submission" date="2020-04" db="EMBL/GenBank/DDBJ databases">
        <title>Analysis of mating type loci in Filobasidium floriforme.</title>
        <authorList>
            <person name="Nowrousian M."/>
        </authorList>
    </citation>
    <scope>NUCLEOTIDE SEQUENCE</scope>
    <source>
        <strain evidence="2">CBS 6242</strain>
    </source>
</reference>
<dbReference type="EMBL" id="JABELV010000175">
    <property type="protein sequence ID" value="KAG7528615.1"/>
    <property type="molecule type" value="Genomic_DNA"/>
</dbReference>
<feature type="compositionally biased region" description="Low complexity" evidence="1">
    <location>
        <begin position="94"/>
        <end position="129"/>
    </location>
</feature>
<proteinExistence type="predicted"/>
<protein>
    <recommendedName>
        <fullName evidence="4">Maintenance of telomere capping protein 1</fullName>
    </recommendedName>
</protein>
<feature type="region of interest" description="Disordered" evidence="1">
    <location>
        <begin position="20"/>
        <end position="228"/>
    </location>
</feature>
<evidence type="ECO:0008006" key="4">
    <source>
        <dbReference type="Google" id="ProtNLM"/>
    </source>
</evidence>
<feature type="compositionally biased region" description="Polar residues" evidence="1">
    <location>
        <begin position="554"/>
        <end position="564"/>
    </location>
</feature>
<feature type="compositionally biased region" description="Basic and acidic residues" evidence="1">
    <location>
        <begin position="50"/>
        <end position="64"/>
    </location>
</feature>
<organism evidence="2 3">
    <name type="scientific">Filobasidium floriforme</name>
    <dbReference type="NCBI Taxonomy" id="5210"/>
    <lineage>
        <taxon>Eukaryota</taxon>
        <taxon>Fungi</taxon>
        <taxon>Dikarya</taxon>
        <taxon>Basidiomycota</taxon>
        <taxon>Agaricomycotina</taxon>
        <taxon>Tremellomycetes</taxon>
        <taxon>Filobasidiales</taxon>
        <taxon>Filobasidiaceae</taxon>
        <taxon>Filobasidium</taxon>
    </lineage>
</organism>
<evidence type="ECO:0000256" key="1">
    <source>
        <dbReference type="SAM" id="MobiDB-lite"/>
    </source>
</evidence>
<dbReference type="AlphaFoldDB" id="A0A8K0JFP7"/>
<feature type="region of interest" description="Disordered" evidence="1">
    <location>
        <begin position="550"/>
        <end position="584"/>
    </location>
</feature>
<evidence type="ECO:0000313" key="2">
    <source>
        <dbReference type="EMBL" id="KAG7528615.1"/>
    </source>
</evidence>
<dbReference type="PANTHER" id="PTHR28265">
    <property type="entry name" value="MAINTENANCE OF TELOMERE CAPPING PROTEIN 1"/>
    <property type="match status" value="1"/>
</dbReference>
<dbReference type="Pfam" id="PF10310">
    <property type="entry name" value="DUF5427"/>
    <property type="match status" value="1"/>
</dbReference>
<dbReference type="Proteomes" id="UP000812966">
    <property type="component" value="Unassembled WGS sequence"/>
</dbReference>